<dbReference type="PANTHER" id="PTHR45653">
    <property type="entry name" value="DEDICATOR OF CYTOKINESIS"/>
    <property type="match status" value="1"/>
</dbReference>
<proteinExistence type="inferred from homology"/>
<feature type="compositionally biased region" description="Low complexity" evidence="2">
    <location>
        <begin position="277"/>
        <end position="291"/>
    </location>
</feature>
<feature type="compositionally biased region" description="Polar residues" evidence="2">
    <location>
        <begin position="550"/>
        <end position="572"/>
    </location>
</feature>
<evidence type="ECO:0000313" key="5">
    <source>
        <dbReference type="RefSeq" id="XP_013792470.2"/>
    </source>
</evidence>
<name>A0ABM1C182_LIMPO</name>
<organism evidence="4 5">
    <name type="scientific">Limulus polyphemus</name>
    <name type="common">Atlantic horseshoe crab</name>
    <dbReference type="NCBI Taxonomy" id="6850"/>
    <lineage>
        <taxon>Eukaryota</taxon>
        <taxon>Metazoa</taxon>
        <taxon>Ecdysozoa</taxon>
        <taxon>Arthropoda</taxon>
        <taxon>Chelicerata</taxon>
        <taxon>Merostomata</taxon>
        <taxon>Xiphosura</taxon>
        <taxon>Limulidae</taxon>
        <taxon>Limulus</taxon>
    </lineage>
</organism>
<feature type="region of interest" description="Disordered" evidence="2">
    <location>
        <begin position="255"/>
        <end position="586"/>
    </location>
</feature>
<comment type="similarity">
    <text evidence="1">Belongs to the DOCK family.</text>
</comment>
<dbReference type="PANTHER" id="PTHR45653:SF12">
    <property type="entry name" value="SPONGE, ISOFORM E"/>
    <property type="match status" value="1"/>
</dbReference>
<evidence type="ECO:0000259" key="3">
    <source>
        <dbReference type="PROSITE" id="PS51651"/>
    </source>
</evidence>
<feature type="compositionally biased region" description="Polar residues" evidence="2">
    <location>
        <begin position="364"/>
        <end position="376"/>
    </location>
</feature>
<feature type="compositionally biased region" description="Polar residues" evidence="2">
    <location>
        <begin position="477"/>
        <end position="499"/>
    </location>
</feature>
<dbReference type="Gene3D" id="1.20.58.740">
    <property type="match status" value="1"/>
</dbReference>
<feature type="compositionally biased region" description="Basic and acidic residues" evidence="2">
    <location>
        <begin position="436"/>
        <end position="445"/>
    </location>
</feature>
<dbReference type="GeneID" id="106476358"/>
<dbReference type="InterPro" id="IPR027357">
    <property type="entry name" value="DOCKER_dom"/>
</dbReference>
<dbReference type="PROSITE" id="PS51651">
    <property type="entry name" value="DOCKER"/>
    <property type="match status" value="1"/>
</dbReference>
<dbReference type="Pfam" id="PF20421">
    <property type="entry name" value="DHR-2_Lobe_C"/>
    <property type="match status" value="1"/>
</dbReference>
<evidence type="ECO:0000256" key="2">
    <source>
        <dbReference type="SAM" id="MobiDB-lite"/>
    </source>
</evidence>
<feature type="compositionally biased region" description="Low complexity" evidence="2">
    <location>
        <begin position="573"/>
        <end position="586"/>
    </location>
</feature>
<feature type="compositionally biased region" description="Polar residues" evidence="2">
    <location>
        <begin position="507"/>
        <end position="516"/>
    </location>
</feature>
<accession>A0ABM1C182</accession>
<dbReference type="InterPro" id="IPR046773">
    <property type="entry name" value="DOCKER_Lobe_C"/>
</dbReference>
<keyword evidence="4" id="KW-1185">Reference proteome</keyword>
<reference evidence="5" key="1">
    <citation type="submission" date="2025-08" db="UniProtKB">
        <authorList>
            <consortium name="RefSeq"/>
        </authorList>
    </citation>
    <scope>IDENTIFICATION</scope>
    <source>
        <tissue evidence="5">Muscle</tissue>
    </source>
</reference>
<feature type="compositionally biased region" description="Polar residues" evidence="2">
    <location>
        <begin position="446"/>
        <end position="455"/>
    </location>
</feature>
<feature type="compositionally biased region" description="Polar residues" evidence="2">
    <location>
        <begin position="402"/>
        <end position="425"/>
    </location>
</feature>
<dbReference type="InterPro" id="IPR026791">
    <property type="entry name" value="DOCK"/>
</dbReference>
<dbReference type="Proteomes" id="UP000694941">
    <property type="component" value="Unplaced"/>
</dbReference>
<sequence>MSGSIPFLSSSLDIQICNVKPIPELRPEFEGQHVPEKVLSYYLVNDVRTFQFDRPVHKGPIAKDNEFKSLWIERTTLTIGSRLPGILRWFEVTDRQVEEISPIAHACETVDHMNKELRRLIAQYTNDPKRSISPLSMRLQGVIEAAVNGGIAKYQEAFFTAGFATQNPEQTEYIDRLKILILEKVQILEGGLSLHGRLAPPEVLPLHHRLVDRFAAMKQSIRESGSPNMVARLNIGRKGELPHMSGETGDVRKTSIVHTPLPPVPAEVPLKKPPPDSTSNRSSSSGSSGYGQILPEGSDEDDFYTKPQDYAEPRSIVDRPLPQPPTRALGLLPPGGPPPLPTRPRSVILGPSTDTRGSERPSRIVSNSRDFSQPRTDSAEDFFGYASPSPQQHGAYRAGSPNRWSHSSGNTSPSSMTRKSWSESSCPDDAPPLPPRSDKGNEKRLTTTLNGSLGTDESKPALPHRVVRKQGSAPSVMLQTQETQSLSVYLDSTASSSYEASPLPCSPVQTPETSVSFARELPRPPPPIPAKRSLNGGRNFNPPTPPNTPLDSPSVTPDSPSRSMYSVTSCRTSVSGQSASSASHDS</sequence>
<gene>
    <name evidence="5" type="primary">LOC106476358</name>
</gene>
<feature type="domain" description="DOCKER" evidence="3">
    <location>
        <begin position="1"/>
        <end position="230"/>
    </location>
</feature>
<evidence type="ECO:0000313" key="4">
    <source>
        <dbReference type="Proteomes" id="UP000694941"/>
    </source>
</evidence>
<dbReference type="InterPro" id="IPR043162">
    <property type="entry name" value="DOCK_C_lobe_C"/>
</dbReference>
<protein>
    <submittedName>
        <fullName evidence="5">Dedicator of cytokinesis protein 4-like isoform X1</fullName>
    </submittedName>
</protein>
<dbReference type="Pfam" id="PF20422">
    <property type="entry name" value="DHR-2_Lobe_B"/>
    <property type="match status" value="1"/>
</dbReference>
<dbReference type="RefSeq" id="XP_013792470.2">
    <property type="nucleotide sequence ID" value="XM_013937016.2"/>
</dbReference>
<dbReference type="InterPro" id="IPR046770">
    <property type="entry name" value="DOCKER_Lobe_B"/>
</dbReference>
<evidence type="ECO:0000256" key="1">
    <source>
        <dbReference type="PROSITE-ProRule" id="PRU00984"/>
    </source>
</evidence>